<feature type="domain" description="Insertion element IS150 protein InsJ-like helix-turn-helix" evidence="3">
    <location>
        <begin position="9"/>
        <end position="54"/>
    </location>
</feature>
<comment type="caution">
    <text evidence="4">The sequence shown here is derived from an EMBL/GenBank/DDBJ whole genome shotgun (WGS) entry which is preliminary data.</text>
</comment>
<dbReference type="PANTHER" id="PTHR33795:SF1">
    <property type="entry name" value="INSERTION ELEMENT IS150 PROTEIN INSJ"/>
    <property type="match status" value="1"/>
</dbReference>
<evidence type="ECO:0000256" key="1">
    <source>
        <dbReference type="ARBA" id="ARBA00038232"/>
    </source>
</evidence>
<dbReference type="RefSeq" id="WP_056967881.1">
    <property type="nucleotide sequence ID" value="NZ_LNUB01000047.1"/>
</dbReference>
<dbReference type="SUPFAM" id="SSF46689">
    <property type="entry name" value="Homeodomain-like"/>
    <property type="match status" value="1"/>
</dbReference>
<dbReference type="InterPro" id="IPR010921">
    <property type="entry name" value="Trp_repressor/repl_initiator"/>
</dbReference>
<proteinExistence type="inferred from homology"/>
<evidence type="ECO:0000259" key="3">
    <source>
        <dbReference type="Pfam" id="PF13518"/>
    </source>
</evidence>
<dbReference type="GO" id="GO:0043565">
    <property type="term" value="F:sequence-specific DNA binding"/>
    <property type="evidence" value="ECO:0007669"/>
    <property type="project" value="InterPro"/>
</dbReference>
<dbReference type="InterPro" id="IPR036388">
    <property type="entry name" value="WH-like_DNA-bd_sf"/>
</dbReference>
<sequence length="153" mass="18059">MTKLSYGLKLKVVTAYLQGESSISLQRKFDVSKFSIFNWVQRYKKYGSEGLRRRTDSHEYDGDFKLRVLKWKKTHQTTYAKTADYFQISNPGTIANWQRKYDDLGWTGLFRKDVQQLVIDREKISELEHENELLRSEILSLRAIKLDSATIEL</sequence>
<dbReference type="InterPro" id="IPR052057">
    <property type="entry name" value="IS150/IS1296_orfA-like"/>
</dbReference>
<evidence type="ECO:0000256" key="2">
    <source>
        <dbReference type="SAM" id="Coils"/>
    </source>
</evidence>
<reference evidence="4 5" key="1">
    <citation type="submission" date="2017-03" db="EMBL/GenBank/DDBJ databases">
        <title>Genome sequence of Lactobacillus kimchii KACC 12383.</title>
        <authorList>
            <person name="Chun J."/>
        </authorList>
    </citation>
    <scope>NUCLEOTIDE SEQUENCE [LARGE SCALE GENOMIC DNA]</scope>
    <source>
        <strain evidence="4 5">KACC 12383</strain>
    </source>
</reference>
<dbReference type="InterPro" id="IPR009057">
    <property type="entry name" value="Homeodomain-like_sf"/>
</dbReference>
<dbReference type="Proteomes" id="UP000196649">
    <property type="component" value="Unassembled WGS sequence"/>
</dbReference>
<gene>
    <name evidence="4" type="ORF">LKACC12383_01866</name>
</gene>
<dbReference type="EMBL" id="MXAL01000008">
    <property type="protein sequence ID" value="OWF32643.1"/>
    <property type="molecule type" value="Genomic_DNA"/>
</dbReference>
<keyword evidence="2" id="KW-0175">Coiled coil</keyword>
<dbReference type="Pfam" id="PF13518">
    <property type="entry name" value="HTH_28"/>
    <property type="match status" value="2"/>
</dbReference>
<accession>A0A210P827</accession>
<organism evidence="4 5">
    <name type="scientific">Companilactobacillus kimchii</name>
    <dbReference type="NCBI Taxonomy" id="2801452"/>
    <lineage>
        <taxon>Bacteria</taxon>
        <taxon>Bacillati</taxon>
        <taxon>Bacillota</taxon>
        <taxon>Bacilli</taxon>
        <taxon>Lactobacillales</taxon>
        <taxon>Lactobacillaceae</taxon>
        <taxon>Companilactobacillus</taxon>
    </lineage>
</organism>
<dbReference type="SUPFAM" id="SSF48295">
    <property type="entry name" value="TrpR-like"/>
    <property type="match status" value="1"/>
</dbReference>
<dbReference type="PANTHER" id="PTHR33795">
    <property type="entry name" value="INSERTION ELEMENT IS150 PROTEIN INSJ"/>
    <property type="match status" value="1"/>
</dbReference>
<dbReference type="InterPro" id="IPR055247">
    <property type="entry name" value="InsJ-like_HTH"/>
</dbReference>
<evidence type="ECO:0000313" key="4">
    <source>
        <dbReference type="EMBL" id="OWF32643.1"/>
    </source>
</evidence>
<dbReference type="Gene3D" id="1.10.10.10">
    <property type="entry name" value="Winged helix-like DNA-binding domain superfamily/Winged helix DNA-binding domain"/>
    <property type="match status" value="2"/>
</dbReference>
<feature type="domain" description="Insertion element IS150 protein InsJ-like helix-turn-helix" evidence="3">
    <location>
        <begin position="64"/>
        <end position="110"/>
    </location>
</feature>
<comment type="similarity">
    <text evidence="1">Belongs to the IS150/IS1296 orfA family.</text>
</comment>
<evidence type="ECO:0000313" key="5">
    <source>
        <dbReference type="Proteomes" id="UP000196649"/>
    </source>
</evidence>
<name>A0A210P827_9LACO</name>
<protein>
    <submittedName>
        <fullName evidence="4">Insertion element IS150 uncharacterized 19.7 kDa protein</fullName>
    </submittedName>
</protein>
<feature type="coiled-coil region" evidence="2">
    <location>
        <begin position="117"/>
        <end position="144"/>
    </location>
</feature>
<dbReference type="AlphaFoldDB" id="A0A210P827"/>